<comment type="caution">
    <text evidence="3">The sequence shown here is derived from an EMBL/GenBank/DDBJ whole genome shotgun (WGS) entry which is preliminary data.</text>
</comment>
<evidence type="ECO:0000256" key="1">
    <source>
        <dbReference type="SAM" id="MobiDB-lite"/>
    </source>
</evidence>
<sequence length="240" mass="23847">MRLTHLTKYAAVAGVAAMPLIITAAPAAYATNGGYGSAYGISATGPVAIPPTPSVSSTAKQPTRKSLAELPANPLADASVLSVAAWAGHGRASVADLKLANAALSAKLIFAKCENRNGVTHLGKVVLNGQKLKVSPKPNSAITVSLANIGTASATLNKQVRNPDGGLTVTAIELSLPIGPGKTQTVSIASVTCGPTAPSHEPTPPGDPNQTPAPSPTPTTTTPPAAPVPTPVTGDLPVTG</sequence>
<evidence type="ECO:0000256" key="2">
    <source>
        <dbReference type="SAM" id="SignalP"/>
    </source>
</evidence>
<evidence type="ECO:0000313" key="3">
    <source>
        <dbReference type="EMBL" id="MBC6468110.1"/>
    </source>
</evidence>
<feature type="compositionally biased region" description="Pro residues" evidence="1">
    <location>
        <begin position="201"/>
        <end position="217"/>
    </location>
</feature>
<proteinExistence type="predicted"/>
<dbReference type="NCBIfam" id="NF040603">
    <property type="entry name" value="choice_anch_P"/>
    <property type="match status" value="1"/>
</dbReference>
<dbReference type="RefSeq" id="WP_187245107.1">
    <property type="nucleotide sequence ID" value="NZ_BAAAOK010000037.1"/>
</dbReference>
<feature type="region of interest" description="Disordered" evidence="1">
    <location>
        <begin position="192"/>
        <end position="240"/>
    </location>
</feature>
<keyword evidence="4" id="KW-1185">Reference proteome</keyword>
<keyword evidence="2" id="KW-0732">Signal</keyword>
<accession>A0ABR7LTC8</accession>
<gene>
    <name evidence="3" type="ORF">HKK74_21820</name>
</gene>
<dbReference type="EMBL" id="JABVEC010000016">
    <property type="protein sequence ID" value="MBC6468110.1"/>
    <property type="molecule type" value="Genomic_DNA"/>
</dbReference>
<feature type="chain" id="PRO_5045950656" evidence="2">
    <location>
        <begin position="25"/>
        <end position="240"/>
    </location>
</feature>
<protein>
    <submittedName>
        <fullName evidence="3">Uncharacterized protein</fullName>
    </submittedName>
</protein>
<dbReference type="Proteomes" id="UP000805614">
    <property type="component" value="Unassembled WGS sequence"/>
</dbReference>
<organism evidence="3 4">
    <name type="scientific">Actinomadura alba</name>
    <dbReference type="NCBI Taxonomy" id="406431"/>
    <lineage>
        <taxon>Bacteria</taxon>
        <taxon>Bacillati</taxon>
        <taxon>Actinomycetota</taxon>
        <taxon>Actinomycetes</taxon>
        <taxon>Streptosporangiales</taxon>
        <taxon>Thermomonosporaceae</taxon>
        <taxon>Actinomadura</taxon>
    </lineage>
</organism>
<reference evidence="3 4" key="1">
    <citation type="submission" date="2020-06" db="EMBL/GenBank/DDBJ databases">
        <title>Actinomadura xiongansis sp. nov., isolated from soil of Baiyangdian.</title>
        <authorList>
            <person name="Zhang X."/>
        </authorList>
    </citation>
    <scope>NUCLEOTIDE SEQUENCE [LARGE SCALE GENOMIC DNA]</scope>
    <source>
        <strain evidence="3 4">HBUM206468</strain>
    </source>
</reference>
<evidence type="ECO:0000313" key="4">
    <source>
        <dbReference type="Proteomes" id="UP000805614"/>
    </source>
</evidence>
<name>A0ABR7LTC8_9ACTN</name>
<feature type="signal peptide" evidence="2">
    <location>
        <begin position="1"/>
        <end position="24"/>
    </location>
</feature>